<dbReference type="Proteomes" id="UP001217089">
    <property type="component" value="Unassembled WGS sequence"/>
</dbReference>
<comment type="caution">
    <text evidence="7">The sequence shown here is derived from an EMBL/GenBank/DDBJ whole genome shotgun (WGS) entry which is preliminary data.</text>
</comment>
<evidence type="ECO:0000256" key="6">
    <source>
        <dbReference type="RuleBase" id="RU367120"/>
    </source>
</evidence>
<evidence type="ECO:0000256" key="5">
    <source>
        <dbReference type="ARBA" id="ARBA00047658"/>
    </source>
</evidence>
<sequence>MIQLPCARVWTFTLTKHGRLKVKTTSEQQEAKRKEREKKLKLYNAGTQAAFSKRKKGEHDEEGLKITGEILAVNPDFYSLWNFRKEIYLYILDNRNKDEVQKMMEDELSFLETCLKVNPKSYGSWNHRCFVMDNMPKPDWARELHLRFVVERSNVNLEDELLFTTHKIQTNFSNYSSWHYRSKLLPLVYPDHSNPVGVQEEVLLKEYEVVQNAIFTDPDDQSAWFYHRWLLGRGYGKLMDIPDTIPGWSDMAVSVTLTDDSDCTEFSQGLNLSADQTETWVLSQEKSGTKFTAELSAAATSTLEKELESITELHNLEPENKFLTKKT</sequence>
<dbReference type="PROSITE" id="PS51147">
    <property type="entry name" value="PFTA"/>
    <property type="match status" value="3"/>
</dbReference>
<gene>
    <name evidence="7" type="ORF">KUTeg_016570</name>
</gene>
<evidence type="ECO:0000313" key="7">
    <source>
        <dbReference type="EMBL" id="KAJ8306025.1"/>
    </source>
</evidence>
<dbReference type="InterPro" id="IPR002088">
    <property type="entry name" value="Prenyl_trans_a"/>
</dbReference>
<keyword evidence="4" id="KW-0677">Repeat</keyword>
<evidence type="ECO:0000256" key="2">
    <source>
        <dbReference type="ARBA" id="ARBA00022602"/>
    </source>
</evidence>
<comment type="catalytic activity">
    <reaction evidence="5 6">
        <text>geranylgeranyl diphosphate + L-cysteinyl-[protein] = S-geranylgeranyl-L-cysteinyl-[protein] + diphosphate</text>
        <dbReference type="Rhea" id="RHEA:21240"/>
        <dbReference type="Rhea" id="RHEA-COMP:10131"/>
        <dbReference type="Rhea" id="RHEA-COMP:11537"/>
        <dbReference type="ChEBI" id="CHEBI:29950"/>
        <dbReference type="ChEBI" id="CHEBI:33019"/>
        <dbReference type="ChEBI" id="CHEBI:57533"/>
        <dbReference type="ChEBI" id="CHEBI:86021"/>
        <dbReference type="EC" id="2.5.1.60"/>
    </reaction>
</comment>
<name>A0ABQ9ER35_TEGGR</name>
<evidence type="ECO:0000313" key="8">
    <source>
        <dbReference type="Proteomes" id="UP001217089"/>
    </source>
</evidence>
<keyword evidence="2 6" id="KW-0637">Prenyltransferase</keyword>
<dbReference type="EMBL" id="JARBDR010000813">
    <property type="protein sequence ID" value="KAJ8306025.1"/>
    <property type="molecule type" value="Genomic_DNA"/>
</dbReference>
<dbReference type="Gene3D" id="1.25.40.120">
    <property type="entry name" value="Protein prenylyltransferase"/>
    <property type="match status" value="2"/>
</dbReference>
<comment type="similarity">
    <text evidence="1 6">Belongs to the protein prenyltransferase subunit alpha family.</text>
</comment>
<evidence type="ECO:0000256" key="4">
    <source>
        <dbReference type="ARBA" id="ARBA00022737"/>
    </source>
</evidence>
<organism evidence="7 8">
    <name type="scientific">Tegillarca granosa</name>
    <name type="common">Malaysian cockle</name>
    <name type="synonym">Anadara granosa</name>
    <dbReference type="NCBI Taxonomy" id="220873"/>
    <lineage>
        <taxon>Eukaryota</taxon>
        <taxon>Metazoa</taxon>
        <taxon>Spiralia</taxon>
        <taxon>Lophotrochozoa</taxon>
        <taxon>Mollusca</taxon>
        <taxon>Bivalvia</taxon>
        <taxon>Autobranchia</taxon>
        <taxon>Pteriomorphia</taxon>
        <taxon>Arcoida</taxon>
        <taxon>Arcoidea</taxon>
        <taxon>Arcidae</taxon>
        <taxon>Tegillarca</taxon>
    </lineage>
</organism>
<keyword evidence="8" id="KW-1185">Reference proteome</keyword>
<reference evidence="7 8" key="1">
    <citation type="submission" date="2022-12" db="EMBL/GenBank/DDBJ databases">
        <title>Chromosome-level genome of Tegillarca granosa.</title>
        <authorList>
            <person name="Kim J."/>
        </authorList>
    </citation>
    <scope>NUCLEOTIDE SEQUENCE [LARGE SCALE GENOMIC DNA]</scope>
    <source>
        <strain evidence="7">Teg-2019</strain>
        <tissue evidence="7">Adductor muscle</tissue>
    </source>
</reference>
<evidence type="ECO:0000256" key="3">
    <source>
        <dbReference type="ARBA" id="ARBA00022679"/>
    </source>
</evidence>
<dbReference type="EC" id="2.5.1.60" evidence="6"/>
<accession>A0ABQ9ER35</accession>
<dbReference type="SUPFAM" id="SSF48439">
    <property type="entry name" value="Protein prenylyltransferase"/>
    <property type="match status" value="1"/>
</dbReference>
<dbReference type="PANTHER" id="PTHR11129:SF2">
    <property type="entry name" value="GERANYLGERANYL TRANSFERASE TYPE-2 SUBUNIT ALPHA"/>
    <property type="match status" value="1"/>
</dbReference>
<protein>
    <recommendedName>
        <fullName evidence="6">Geranylgeranyl transferase type-2 subunit alpha</fullName>
        <ecNumber evidence="6">2.5.1.60</ecNumber>
    </recommendedName>
    <alternativeName>
        <fullName evidence="6">Geranylgeranyl transferase type II subunit alpha</fullName>
    </alternativeName>
</protein>
<keyword evidence="3 6" id="KW-0808">Transferase</keyword>
<comment type="function">
    <text evidence="6">Catalyzes the transfer of a geranyl-geranyl moiety from geranyl-geranyl pyrophosphate to cysteines occuring in specific C-terminal amino acid sequences.</text>
</comment>
<proteinExistence type="inferred from homology"/>
<dbReference type="Pfam" id="PF01239">
    <property type="entry name" value="PPTA"/>
    <property type="match status" value="4"/>
</dbReference>
<evidence type="ECO:0000256" key="1">
    <source>
        <dbReference type="ARBA" id="ARBA00006734"/>
    </source>
</evidence>
<dbReference type="PANTHER" id="PTHR11129">
    <property type="entry name" value="PROTEIN FARNESYLTRANSFERASE ALPHA SUBUNIT/RAB GERANYLGERANYL TRANSFERASE ALPHA SUBUNIT"/>
    <property type="match status" value="1"/>
</dbReference>